<evidence type="ECO:0000256" key="5">
    <source>
        <dbReference type="ARBA" id="ARBA00004514"/>
    </source>
</evidence>
<feature type="repeat" description="TPR" evidence="19">
    <location>
        <begin position="334"/>
        <end position="367"/>
    </location>
</feature>
<sequence>MTAMDISVSNDGGLLKEILSEGTSDEKPGIGAYVRVHYTGKLLDGTVFDSSVERGQPFKFELGLGQVIKGWDAGIKTMKKGEKAILTCSPEYAYGKAGSPPNIPPDATLKFEVELLGWDAEDLSPNKDKTILREVLTMGGDFMAPSDGGLVEIHLQGTYNGLVFEERDVKFIMGEGEAEGIIEGVEIALKRFKKGEKSKITIKSKYAFGNAGKPEFNIPANATVEYVVELKNLEKGPEAWSMDAMQKLEQAKMFKERGTAYFKENKFNLAVKMYQKVIEFVNDAYDFKDQYEKPRDDFLFTANLNLALCFLKTKQPAEAKEASTKVLEIDPKNEKALFRRGQAYMDLASPEIAIKDFQEVVKINPNNTAAIKQVAICNNIIKTQLAKEKKLYANMFEKFAKSDLQ</sequence>
<keyword evidence="14" id="KW-0496">Mitochondrion</keyword>
<dbReference type="SUPFAM" id="SSF48452">
    <property type="entry name" value="TPR-like"/>
    <property type="match status" value="1"/>
</dbReference>
<evidence type="ECO:0000313" key="21">
    <source>
        <dbReference type="EMBL" id="QBH73880.1"/>
    </source>
</evidence>
<dbReference type="SMART" id="SM00028">
    <property type="entry name" value="TPR"/>
    <property type="match status" value="3"/>
</dbReference>
<dbReference type="Pfam" id="PF07719">
    <property type="entry name" value="TPR_2"/>
    <property type="match status" value="1"/>
</dbReference>
<dbReference type="PROSITE" id="PS50059">
    <property type="entry name" value="FKBP_PPIASE"/>
    <property type="match status" value="2"/>
</dbReference>
<protein>
    <recommendedName>
        <fullName evidence="18">peptidylprolyl isomerase</fullName>
        <ecNumber evidence="18">5.2.1.8</ecNumber>
    </recommendedName>
</protein>
<dbReference type="FunFam" id="1.25.40.10:FF:000008">
    <property type="entry name" value="Peptidylprolyl isomerase"/>
    <property type="match status" value="1"/>
</dbReference>
<keyword evidence="7" id="KW-0963">Cytoplasm</keyword>
<dbReference type="GO" id="GO:0005829">
    <property type="term" value="C:cytosol"/>
    <property type="evidence" value="ECO:0007669"/>
    <property type="project" value="UniProtKB-SubCell"/>
</dbReference>
<dbReference type="Gene3D" id="3.10.50.40">
    <property type="match status" value="2"/>
</dbReference>
<evidence type="ECO:0000256" key="2">
    <source>
        <dbReference type="ARBA" id="ARBA00004123"/>
    </source>
</evidence>
<evidence type="ECO:0000259" key="20">
    <source>
        <dbReference type="PROSITE" id="PS50059"/>
    </source>
</evidence>
<proteinExistence type="evidence at transcript level"/>
<comment type="subcellular location">
    <subcellularLocation>
        <location evidence="4">Cytoplasm</location>
        <location evidence="4">Cytoskeleton</location>
    </subcellularLocation>
    <subcellularLocation>
        <location evidence="5">Cytoplasm</location>
        <location evidence="5">Cytosol</location>
    </subcellularLocation>
    <subcellularLocation>
        <location evidence="3">Mitochondrion</location>
    </subcellularLocation>
    <subcellularLocation>
        <location evidence="2">Nucleus</location>
    </subcellularLocation>
</comment>
<keyword evidence="8" id="KW-0597">Phosphoprotein</keyword>
<dbReference type="EMBL" id="MH799721">
    <property type="protein sequence ID" value="QBH73880.1"/>
    <property type="molecule type" value="mRNA"/>
</dbReference>
<keyword evidence="16 18" id="KW-0413">Isomerase</keyword>
<accession>A0A481SYN1</accession>
<evidence type="ECO:0000256" key="15">
    <source>
        <dbReference type="ARBA" id="ARBA00023212"/>
    </source>
</evidence>
<dbReference type="EC" id="5.2.1.8" evidence="18"/>
<comment type="catalytic activity">
    <reaction evidence="1 18">
        <text>[protein]-peptidylproline (omega=180) = [protein]-peptidylproline (omega=0)</text>
        <dbReference type="Rhea" id="RHEA:16237"/>
        <dbReference type="Rhea" id="RHEA-COMP:10747"/>
        <dbReference type="Rhea" id="RHEA-COMP:10748"/>
        <dbReference type="ChEBI" id="CHEBI:83833"/>
        <dbReference type="ChEBI" id="CHEBI:83834"/>
        <dbReference type="EC" id="5.2.1.8"/>
    </reaction>
</comment>
<dbReference type="InterPro" id="IPR050754">
    <property type="entry name" value="FKBP4/5/8-like"/>
</dbReference>
<dbReference type="GO" id="GO:0005874">
    <property type="term" value="C:microtubule"/>
    <property type="evidence" value="ECO:0007669"/>
    <property type="project" value="UniProtKB-KW"/>
</dbReference>
<dbReference type="InterPro" id="IPR011990">
    <property type="entry name" value="TPR-like_helical_dom_sf"/>
</dbReference>
<dbReference type="FunFam" id="3.10.50.40:FF:000013">
    <property type="entry name" value="Peptidylprolyl isomerase"/>
    <property type="match status" value="1"/>
</dbReference>
<evidence type="ECO:0000256" key="9">
    <source>
        <dbReference type="ARBA" id="ARBA00022701"/>
    </source>
</evidence>
<dbReference type="PANTHER" id="PTHR46512:SF9">
    <property type="entry name" value="PEPTIDYLPROLYL ISOMERASE"/>
    <property type="match status" value="1"/>
</dbReference>
<evidence type="ECO:0000256" key="18">
    <source>
        <dbReference type="PROSITE-ProRule" id="PRU00277"/>
    </source>
</evidence>
<dbReference type="Gene3D" id="1.25.40.10">
    <property type="entry name" value="Tetratricopeptide repeat domain"/>
    <property type="match status" value="1"/>
</dbReference>
<dbReference type="GO" id="GO:0003755">
    <property type="term" value="F:peptidyl-prolyl cis-trans isomerase activity"/>
    <property type="evidence" value="ECO:0007669"/>
    <property type="project" value="UniProtKB-KW"/>
</dbReference>
<evidence type="ECO:0000256" key="14">
    <source>
        <dbReference type="ARBA" id="ARBA00023128"/>
    </source>
</evidence>
<dbReference type="PANTHER" id="PTHR46512">
    <property type="entry name" value="PEPTIDYLPROLYL ISOMERASE"/>
    <property type="match status" value="1"/>
</dbReference>
<evidence type="ECO:0000256" key="1">
    <source>
        <dbReference type="ARBA" id="ARBA00000971"/>
    </source>
</evidence>
<evidence type="ECO:0000256" key="11">
    <source>
        <dbReference type="ARBA" id="ARBA00022803"/>
    </source>
</evidence>
<feature type="domain" description="PPIase FKBP-type" evidence="20">
    <location>
        <begin position="148"/>
        <end position="234"/>
    </location>
</feature>
<keyword evidence="15" id="KW-0206">Cytoskeleton</keyword>
<dbReference type="SUPFAM" id="SSF54534">
    <property type="entry name" value="FKBP-like"/>
    <property type="match status" value="2"/>
</dbReference>
<evidence type="ECO:0000256" key="8">
    <source>
        <dbReference type="ARBA" id="ARBA00022553"/>
    </source>
</evidence>
<dbReference type="GO" id="GO:0005634">
    <property type="term" value="C:nucleus"/>
    <property type="evidence" value="ECO:0007669"/>
    <property type="project" value="UniProtKB-SubCell"/>
</dbReference>
<organism evidence="21">
    <name type="scientific">Aphelinus abdominalis</name>
    <dbReference type="NCBI Taxonomy" id="297830"/>
    <lineage>
        <taxon>Eukaryota</taxon>
        <taxon>Metazoa</taxon>
        <taxon>Ecdysozoa</taxon>
        <taxon>Arthropoda</taxon>
        <taxon>Hexapoda</taxon>
        <taxon>Insecta</taxon>
        <taxon>Pterygota</taxon>
        <taxon>Neoptera</taxon>
        <taxon>Endopterygota</taxon>
        <taxon>Hymenoptera</taxon>
        <taxon>Apocrita</taxon>
        <taxon>Proctotrupomorpha</taxon>
        <taxon>Chalcidoidea</taxon>
        <taxon>Aphelinidae</taxon>
        <taxon>Aphelininae</taxon>
        <taxon>Aphelinus</taxon>
    </lineage>
</organism>
<keyword evidence="12" id="KW-0007">Acetylation</keyword>
<keyword evidence="13 18" id="KW-0697">Rotamase</keyword>
<dbReference type="PROSITE" id="PS50005">
    <property type="entry name" value="TPR"/>
    <property type="match status" value="2"/>
</dbReference>
<evidence type="ECO:0000256" key="4">
    <source>
        <dbReference type="ARBA" id="ARBA00004245"/>
    </source>
</evidence>
<name>A0A481SYN1_9HYME</name>
<dbReference type="Pfam" id="PF13181">
    <property type="entry name" value="TPR_8"/>
    <property type="match status" value="1"/>
</dbReference>
<keyword evidence="10" id="KW-0677">Repeat</keyword>
<dbReference type="InterPro" id="IPR046357">
    <property type="entry name" value="PPIase_dom_sf"/>
</dbReference>
<dbReference type="InterPro" id="IPR001179">
    <property type="entry name" value="PPIase_FKBP_dom"/>
</dbReference>
<keyword evidence="9" id="KW-0493">Microtubule</keyword>
<evidence type="ECO:0000256" key="6">
    <source>
        <dbReference type="ARBA" id="ARBA00022481"/>
    </source>
</evidence>
<keyword evidence="6" id="KW-0488">Methylation</keyword>
<dbReference type="AlphaFoldDB" id="A0A481SYN1"/>
<evidence type="ECO:0000256" key="10">
    <source>
        <dbReference type="ARBA" id="ARBA00022737"/>
    </source>
</evidence>
<dbReference type="InterPro" id="IPR019734">
    <property type="entry name" value="TPR_rpt"/>
</dbReference>
<feature type="domain" description="PPIase FKBP-type" evidence="20">
    <location>
        <begin position="31"/>
        <end position="119"/>
    </location>
</feature>
<reference evidence="21" key="1">
    <citation type="journal article" date="2019" name="Sci. Rep.">
        <title>No signal of deleterious mutation accumulation in conserved gene sequences of extant asexual hexapods.</title>
        <authorList>
            <person name="Brandt A."/>
            <person name="Bast J."/>
            <person name="Scheu S."/>
            <person name="Meusemann K."/>
            <person name="Donath A."/>
            <person name="Schuette K."/>
            <person name="Machida R."/>
            <person name="Kraaijeveld K."/>
        </authorList>
    </citation>
    <scope>NUCLEOTIDE SEQUENCE</scope>
    <source>
        <strain evidence="21">OG2874</strain>
    </source>
</reference>
<dbReference type="FunFam" id="3.10.50.40:FF:000025">
    <property type="entry name" value="Peptidylprolyl isomerase"/>
    <property type="match status" value="1"/>
</dbReference>
<evidence type="ECO:0000256" key="3">
    <source>
        <dbReference type="ARBA" id="ARBA00004173"/>
    </source>
</evidence>
<feature type="repeat" description="TPR" evidence="19">
    <location>
        <begin position="251"/>
        <end position="284"/>
    </location>
</feature>
<dbReference type="InterPro" id="IPR013105">
    <property type="entry name" value="TPR_2"/>
</dbReference>
<evidence type="ECO:0000256" key="12">
    <source>
        <dbReference type="ARBA" id="ARBA00022990"/>
    </source>
</evidence>
<evidence type="ECO:0000256" key="17">
    <source>
        <dbReference type="ARBA" id="ARBA00023242"/>
    </source>
</evidence>
<evidence type="ECO:0000256" key="13">
    <source>
        <dbReference type="ARBA" id="ARBA00023110"/>
    </source>
</evidence>
<evidence type="ECO:0000256" key="7">
    <source>
        <dbReference type="ARBA" id="ARBA00022490"/>
    </source>
</evidence>
<dbReference type="Pfam" id="PF00254">
    <property type="entry name" value="FKBP_C"/>
    <property type="match status" value="2"/>
</dbReference>
<evidence type="ECO:0000256" key="16">
    <source>
        <dbReference type="ARBA" id="ARBA00023235"/>
    </source>
</evidence>
<keyword evidence="11 19" id="KW-0802">TPR repeat</keyword>
<evidence type="ECO:0000256" key="19">
    <source>
        <dbReference type="PROSITE-ProRule" id="PRU00339"/>
    </source>
</evidence>
<dbReference type="GO" id="GO:0005739">
    <property type="term" value="C:mitochondrion"/>
    <property type="evidence" value="ECO:0007669"/>
    <property type="project" value="UniProtKB-SubCell"/>
</dbReference>
<keyword evidence="17" id="KW-0539">Nucleus</keyword>